<dbReference type="GO" id="GO:0043365">
    <property type="term" value="F:[formate-C-acetyltransferase]-activating enzyme activity"/>
    <property type="evidence" value="ECO:0007669"/>
    <property type="project" value="InterPro"/>
</dbReference>
<dbReference type="GO" id="GO:0051539">
    <property type="term" value="F:4 iron, 4 sulfur cluster binding"/>
    <property type="evidence" value="ECO:0007669"/>
    <property type="project" value="UniProtKB-KW"/>
</dbReference>
<keyword evidence="5" id="KW-0408">Iron</keyword>
<evidence type="ECO:0000313" key="7">
    <source>
        <dbReference type="EMBL" id="HGY39970.1"/>
    </source>
</evidence>
<comment type="cofactor">
    <cofactor evidence="1">
        <name>[4Fe-4S] cluster</name>
        <dbReference type="ChEBI" id="CHEBI:49883"/>
    </cofactor>
</comment>
<name>A0A7V4TKU4_9BACT</name>
<proteinExistence type="predicted"/>
<evidence type="ECO:0000256" key="2">
    <source>
        <dbReference type="ARBA" id="ARBA00022485"/>
    </source>
</evidence>
<dbReference type="SFLD" id="SFLDG01063">
    <property type="entry name" value="activating_enzymes__group_1"/>
    <property type="match status" value="1"/>
</dbReference>
<dbReference type="GO" id="GO:0004748">
    <property type="term" value="F:ribonucleoside-diphosphate reductase activity, thioredoxin disulfide as acceptor"/>
    <property type="evidence" value="ECO:0007669"/>
    <property type="project" value="TreeGrafter"/>
</dbReference>
<dbReference type="InterPro" id="IPR013785">
    <property type="entry name" value="Aldolase_TIM"/>
</dbReference>
<dbReference type="InterPro" id="IPR012837">
    <property type="entry name" value="NrdG"/>
</dbReference>
<reference evidence="7" key="1">
    <citation type="journal article" date="2020" name="mSystems">
        <title>Genome- and Community-Level Interaction Insights into Carbon Utilization and Element Cycling Functions of Hydrothermarchaeota in Hydrothermal Sediment.</title>
        <authorList>
            <person name="Zhou Z."/>
            <person name="Liu Y."/>
            <person name="Xu W."/>
            <person name="Pan J."/>
            <person name="Luo Z.H."/>
            <person name="Li M."/>
        </authorList>
    </citation>
    <scope>NUCLEOTIDE SEQUENCE [LARGE SCALE GENOMIC DNA]</scope>
    <source>
        <strain evidence="7">SpSt-82</strain>
    </source>
</reference>
<dbReference type="PANTHER" id="PTHR30352">
    <property type="entry name" value="PYRUVATE FORMATE-LYASE-ACTIVATING ENZYME"/>
    <property type="match status" value="1"/>
</dbReference>
<dbReference type="InterPro" id="IPR034457">
    <property type="entry name" value="Organic_radical-activating"/>
</dbReference>
<gene>
    <name evidence="7" type="ORF">ENW11_09215</name>
</gene>
<dbReference type="GO" id="GO:0046872">
    <property type="term" value="F:metal ion binding"/>
    <property type="evidence" value="ECO:0007669"/>
    <property type="project" value="UniProtKB-KW"/>
</dbReference>
<dbReference type="CDD" id="cd01335">
    <property type="entry name" value="Radical_SAM"/>
    <property type="match status" value="1"/>
</dbReference>
<dbReference type="PANTHER" id="PTHR30352:SF2">
    <property type="entry name" value="ANAEROBIC RIBONUCLEOSIDE-TRIPHOSPHATE REDUCTASE-ACTIVATING PROTEIN"/>
    <property type="match status" value="1"/>
</dbReference>
<keyword evidence="4" id="KW-0479">Metal-binding</keyword>
<organism evidence="7">
    <name type="scientific">Candidatus Caldatribacterium saccharofermentans</name>
    <dbReference type="NCBI Taxonomy" id="1454753"/>
    <lineage>
        <taxon>Bacteria</taxon>
        <taxon>Pseudomonadati</taxon>
        <taxon>Atribacterota</taxon>
        <taxon>Atribacteria</taxon>
        <taxon>Atribacterales</taxon>
        <taxon>Candidatus Caldatribacteriaceae</taxon>
        <taxon>Candidatus Caldatribacterium</taxon>
    </lineage>
</organism>
<dbReference type="Pfam" id="PF13353">
    <property type="entry name" value="Fer4_12"/>
    <property type="match status" value="1"/>
</dbReference>
<evidence type="ECO:0000256" key="4">
    <source>
        <dbReference type="ARBA" id="ARBA00022723"/>
    </source>
</evidence>
<protein>
    <submittedName>
        <fullName evidence="7">Radical SAM protein</fullName>
    </submittedName>
</protein>
<dbReference type="Gene3D" id="3.20.20.70">
    <property type="entry name" value="Aldolase class I"/>
    <property type="match status" value="1"/>
</dbReference>
<accession>A0A7V4TKU4</accession>
<keyword evidence="2" id="KW-0004">4Fe-4S</keyword>
<evidence type="ECO:0000256" key="3">
    <source>
        <dbReference type="ARBA" id="ARBA00022691"/>
    </source>
</evidence>
<comment type="caution">
    <text evidence="7">The sequence shown here is derived from an EMBL/GenBank/DDBJ whole genome shotgun (WGS) entry which is preliminary data.</text>
</comment>
<dbReference type="SFLD" id="SFLDS00029">
    <property type="entry name" value="Radical_SAM"/>
    <property type="match status" value="1"/>
</dbReference>
<keyword evidence="6" id="KW-0411">Iron-sulfur</keyword>
<evidence type="ECO:0000256" key="1">
    <source>
        <dbReference type="ARBA" id="ARBA00001966"/>
    </source>
</evidence>
<dbReference type="AlphaFoldDB" id="A0A7V4TKU4"/>
<evidence type="ECO:0000256" key="5">
    <source>
        <dbReference type="ARBA" id="ARBA00023004"/>
    </source>
</evidence>
<evidence type="ECO:0000256" key="6">
    <source>
        <dbReference type="ARBA" id="ARBA00023014"/>
    </source>
</evidence>
<sequence length="204" mass="23240">MEGCCREGLLVNLIHYPVYTLGPGKRLGIWVQGCSIRCKGCMAPHTWEFDPKSAMSFEEIEQYLAGCDTRALTVSGGEPFDQPEGLLQLLILARKHHFEDILVYTGYTYELLAQKYPHILRHVDVLVDGPFQEGLESELIWRGSANQRMVILTEDPQMVKEYRLYARKKKDRRLQIVERGAVIHIIGIPYQKDVGAMSCEGVTK</sequence>
<dbReference type="SFLD" id="SFLDF00299">
    <property type="entry name" value="anaerobic_ribonucleoside-triph"/>
    <property type="match status" value="1"/>
</dbReference>
<dbReference type="InterPro" id="IPR058240">
    <property type="entry name" value="rSAM_sf"/>
</dbReference>
<keyword evidence="3" id="KW-0949">S-adenosyl-L-methionine</keyword>
<dbReference type="SFLD" id="SFLDG01066">
    <property type="entry name" value="organic_radical-activating_enz"/>
    <property type="match status" value="1"/>
</dbReference>
<dbReference type="EMBL" id="DTIY01000075">
    <property type="protein sequence ID" value="HGY39970.1"/>
    <property type="molecule type" value="Genomic_DNA"/>
</dbReference>
<dbReference type="SUPFAM" id="SSF102114">
    <property type="entry name" value="Radical SAM enzymes"/>
    <property type="match status" value="1"/>
</dbReference>
<dbReference type="InterPro" id="IPR007197">
    <property type="entry name" value="rSAM"/>
</dbReference>
<dbReference type="RefSeq" id="WP_427365691.1">
    <property type="nucleotide sequence ID" value="NZ_CP187957.1"/>
</dbReference>